<comment type="caution">
    <text evidence="2">The sequence shown here is derived from an EMBL/GenBank/DDBJ whole genome shotgun (WGS) entry which is preliminary data.</text>
</comment>
<proteinExistence type="predicted"/>
<reference evidence="2 3" key="1">
    <citation type="submission" date="2015-12" db="EMBL/GenBank/DDBJ databases">
        <title>The genome of Folsomia candida.</title>
        <authorList>
            <person name="Faddeeva A."/>
            <person name="Derks M.F."/>
            <person name="Anvar Y."/>
            <person name="Smit S."/>
            <person name="Van Straalen N."/>
            <person name="Roelofs D."/>
        </authorList>
    </citation>
    <scope>NUCLEOTIDE SEQUENCE [LARGE SCALE GENOMIC DNA]</scope>
    <source>
        <strain evidence="2 3">VU population</strain>
        <tissue evidence="2">Whole body</tissue>
    </source>
</reference>
<feature type="region of interest" description="Disordered" evidence="1">
    <location>
        <begin position="1"/>
        <end position="55"/>
    </location>
</feature>
<dbReference type="Proteomes" id="UP000198287">
    <property type="component" value="Unassembled WGS sequence"/>
</dbReference>
<dbReference type="AlphaFoldDB" id="A0A226D8W5"/>
<name>A0A226D8W5_FOLCA</name>
<evidence type="ECO:0000313" key="3">
    <source>
        <dbReference type="Proteomes" id="UP000198287"/>
    </source>
</evidence>
<feature type="compositionally biased region" description="Basic and acidic residues" evidence="1">
    <location>
        <begin position="1"/>
        <end position="11"/>
    </location>
</feature>
<accession>A0A226D8W5</accession>
<evidence type="ECO:0000256" key="1">
    <source>
        <dbReference type="SAM" id="MobiDB-lite"/>
    </source>
</evidence>
<protein>
    <submittedName>
        <fullName evidence="2">Uncharacterized protein</fullName>
    </submittedName>
</protein>
<keyword evidence="3" id="KW-1185">Reference proteome</keyword>
<organism evidence="2 3">
    <name type="scientific">Folsomia candida</name>
    <name type="common">Springtail</name>
    <dbReference type="NCBI Taxonomy" id="158441"/>
    <lineage>
        <taxon>Eukaryota</taxon>
        <taxon>Metazoa</taxon>
        <taxon>Ecdysozoa</taxon>
        <taxon>Arthropoda</taxon>
        <taxon>Hexapoda</taxon>
        <taxon>Collembola</taxon>
        <taxon>Entomobryomorpha</taxon>
        <taxon>Isotomoidea</taxon>
        <taxon>Isotomidae</taxon>
        <taxon>Proisotominae</taxon>
        <taxon>Folsomia</taxon>
    </lineage>
</organism>
<feature type="compositionally biased region" description="Polar residues" evidence="1">
    <location>
        <begin position="12"/>
        <end position="21"/>
    </location>
</feature>
<dbReference type="EMBL" id="LNIX01000027">
    <property type="protein sequence ID" value="OXA41992.1"/>
    <property type="molecule type" value="Genomic_DNA"/>
</dbReference>
<sequence length="248" mass="28765">MEETYYKDTKFSKTQTDSTPQADLLFEWPSSHEPQNQVKVDDLPPPKVSSPPGQDEFEDGHCDIVTCDDDVVTVTKSDEKVSRVNFGMRHIIFNHFSTRNLKIHVILCLDVTCDEDIVTVTKSDEKVSLKSSSWRIPNLLKKWPFHTETVEEMQKRVDEELRIFNEEIQASIALKKVTTAAEIKNIKRESARRIVQTEDNSKQEAFNFVMKYSTLEEIKRYNDAQGSRDYAEITRNDVIKRSRESTKI</sequence>
<gene>
    <name evidence="2" type="ORF">Fcan01_23124</name>
</gene>
<evidence type="ECO:0000313" key="2">
    <source>
        <dbReference type="EMBL" id="OXA41992.1"/>
    </source>
</evidence>